<dbReference type="EMBL" id="JZRB01000046">
    <property type="protein sequence ID" value="KJV27781.1"/>
    <property type="molecule type" value="Genomic_DNA"/>
</dbReference>
<dbReference type="Pfam" id="PF03692">
    <property type="entry name" value="CxxCxxCC"/>
    <property type="match status" value="1"/>
</dbReference>
<dbReference type="RefSeq" id="WP_045830935.1">
    <property type="nucleotide sequence ID" value="NZ_JZRB01000046.1"/>
</dbReference>
<dbReference type="InterPro" id="IPR005358">
    <property type="entry name" value="Puta_zinc/iron-chelating_dom"/>
</dbReference>
<reference evidence="1 2" key="1">
    <citation type="submission" date="2015-03" db="EMBL/GenBank/DDBJ databases">
        <title>Draft genome sequence of Luteibacter yeojuensis strain SU11.</title>
        <authorList>
            <person name="Sulaiman J."/>
            <person name="Priya K."/>
            <person name="Chan K.-G."/>
        </authorList>
    </citation>
    <scope>NUCLEOTIDE SEQUENCE [LARGE SCALE GENOMIC DNA]</scope>
    <source>
        <strain evidence="1 2">SU11</strain>
    </source>
</reference>
<dbReference type="PATRIC" id="fig|345309.4.peg.3304"/>
<dbReference type="Proteomes" id="UP000033651">
    <property type="component" value="Unassembled WGS sequence"/>
</dbReference>
<organism evidence="1 2">
    <name type="scientific">Luteibacter yeojuensis</name>
    <dbReference type="NCBI Taxonomy" id="345309"/>
    <lineage>
        <taxon>Bacteria</taxon>
        <taxon>Pseudomonadati</taxon>
        <taxon>Pseudomonadota</taxon>
        <taxon>Gammaproteobacteria</taxon>
        <taxon>Lysobacterales</taxon>
        <taxon>Rhodanobacteraceae</taxon>
        <taxon>Luteibacter</taxon>
    </lineage>
</organism>
<sequence>MTHPCLRCGACCATFRVAFHWMETDAAGGITPAELTEHLDPHRVNMRGTNAYEPRCKSLVGTVGVAAHCGIYEVRPSPCHDLKPAWEDGVTPSPQCDKARLKHGMAPLTPADFALL</sequence>
<evidence type="ECO:0000313" key="1">
    <source>
        <dbReference type="EMBL" id="KJV27781.1"/>
    </source>
</evidence>
<dbReference type="AlphaFoldDB" id="A0A0F3K9E7"/>
<comment type="caution">
    <text evidence="1">The sequence shown here is derived from an EMBL/GenBank/DDBJ whole genome shotgun (WGS) entry which is preliminary data.</text>
</comment>
<evidence type="ECO:0000313" key="2">
    <source>
        <dbReference type="Proteomes" id="UP000033651"/>
    </source>
</evidence>
<proteinExistence type="predicted"/>
<accession>A0A0F3K9E7</accession>
<name>A0A0F3K9E7_9GAMM</name>
<gene>
    <name evidence="1" type="ORF">VI08_17605</name>
</gene>
<keyword evidence="2" id="KW-1185">Reference proteome</keyword>
<protein>
    <submittedName>
        <fullName evidence="1">Ferredoxin</fullName>
    </submittedName>
</protein>
<dbReference type="OrthoDB" id="196483at2"/>